<organism evidence="2 3">
    <name type="scientific">Ancylobacter tetraedralis</name>
    <dbReference type="NCBI Taxonomy" id="217068"/>
    <lineage>
        <taxon>Bacteria</taxon>
        <taxon>Pseudomonadati</taxon>
        <taxon>Pseudomonadota</taxon>
        <taxon>Alphaproteobacteria</taxon>
        <taxon>Hyphomicrobiales</taxon>
        <taxon>Xanthobacteraceae</taxon>
        <taxon>Ancylobacter</taxon>
    </lineage>
</organism>
<evidence type="ECO:0000313" key="3">
    <source>
        <dbReference type="Proteomes" id="UP000533469"/>
    </source>
</evidence>
<proteinExistence type="predicted"/>
<evidence type="ECO:0000259" key="1">
    <source>
        <dbReference type="PROSITE" id="PS50943"/>
    </source>
</evidence>
<accession>A0A839ZBA7</accession>
<name>A0A839ZBA7_9HYPH</name>
<dbReference type="CDD" id="cd00093">
    <property type="entry name" value="HTH_XRE"/>
    <property type="match status" value="1"/>
</dbReference>
<dbReference type="GO" id="GO:0003677">
    <property type="term" value="F:DNA binding"/>
    <property type="evidence" value="ECO:0007669"/>
    <property type="project" value="InterPro"/>
</dbReference>
<gene>
    <name evidence="2" type="ORF">FHS55_002652</name>
</gene>
<dbReference type="InterPro" id="IPR001387">
    <property type="entry name" value="Cro/C1-type_HTH"/>
</dbReference>
<sequence length="157" mass="17073">MERSQVRAARALLGWSQDDLAKAAGVSGPTVKRIEPGEGMLRTSDEIVSKIRRAIEAAGIEFIDPESPPSYGIGVRFRYPTSISKRIRAFEKISEALDALNEAALILGTLKPNLNSGTALEQLVILRDAISETIRREEEFDEAMTASSSVSPIVSET</sequence>
<protein>
    <submittedName>
        <fullName evidence="2">Transcriptional regulator with XRE-family HTH domain</fullName>
    </submittedName>
</protein>
<dbReference type="Pfam" id="PF01381">
    <property type="entry name" value="HTH_3"/>
    <property type="match status" value="1"/>
</dbReference>
<evidence type="ECO:0000313" key="2">
    <source>
        <dbReference type="EMBL" id="MBB3772043.1"/>
    </source>
</evidence>
<keyword evidence="3" id="KW-1185">Reference proteome</keyword>
<dbReference type="SMART" id="SM00530">
    <property type="entry name" value="HTH_XRE"/>
    <property type="match status" value="1"/>
</dbReference>
<dbReference type="PROSITE" id="PS50943">
    <property type="entry name" value="HTH_CROC1"/>
    <property type="match status" value="1"/>
</dbReference>
<feature type="domain" description="HTH cro/C1-type" evidence="1">
    <location>
        <begin position="6"/>
        <end position="35"/>
    </location>
</feature>
<comment type="caution">
    <text evidence="2">The sequence shown here is derived from an EMBL/GenBank/DDBJ whole genome shotgun (WGS) entry which is preliminary data.</text>
</comment>
<dbReference type="Proteomes" id="UP000533469">
    <property type="component" value="Unassembled WGS sequence"/>
</dbReference>
<dbReference type="EMBL" id="JACICD010000004">
    <property type="protein sequence ID" value="MBB3772043.1"/>
    <property type="molecule type" value="Genomic_DNA"/>
</dbReference>
<dbReference type="RefSeq" id="WP_183190188.1">
    <property type="nucleotide sequence ID" value="NZ_JACICD010000004.1"/>
</dbReference>
<dbReference type="AlphaFoldDB" id="A0A839ZBA7"/>
<dbReference type="InterPro" id="IPR010982">
    <property type="entry name" value="Lambda_DNA-bd_dom_sf"/>
</dbReference>
<dbReference type="SUPFAM" id="SSF47413">
    <property type="entry name" value="lambda repressor-like DNA-binding domains"/>
    <property type="match status" value="1"/>
</dbReference>
<reference evidence="2 3" key="1">
    <citation type="submission" date="2020-08" db="EMBL/GenBank/DDBJ databases">
        <title>Genomic Encyclopedia of Type Strains, Phase IV (KMG-IV): sequencing the most valuable type-strain genomes for metagenomic binning, comparative biology and taxonomic classification.</title>
        <authorList>
            <person name="Goeker M."/>
        </authorList>
    </citation>
    <scope>NUCLEOTIDE SEQUENCE [LARGE SCALE GENOMIC DNA]</scope>
    <source>
        <strain evidence="2 3">DSM 5895</strain>
    </source>
</reference>
<dbReference type="Gene3D" id="1.10.260.40">
    <property type="entry name" value="lambda repressor-like DNA-binding domains"/>
    <property type="match status" value="1"/>
</dbReference>